<dbReference type="InterPro" id="IPR002893">
    <property type="entry name" value="Znf_MYND"/>
</dbReference>
<evidence type="ECO:0000259" key="13">
    <source>
        <dbReference type="PROSITE" id="PS50865"/>
    </source>
</evidence>
<dbReference type="Gene3D" id="2.170.270.10">
    <property type="entry name" value="SET domain"/>
    <property type="match status" value="1"/>
</dbReference>
<dbReference type="CDD" id="cd20071">
    <property type="entry name" value="SET_SMYD"/>
    <property type="match status" value="1"/>
</dbReference>
<dbReference type="InterPro" id="IPR001214">
    <property type="entry name" value="SET_dom"/>
</dbReference>
<feature type="domain" description="SET" evidence="12">
    <location>
        <begin position="96"/>
        <end position="377"/>
    </location>
</feature>
<feature type="region of interest" description="Disordered" evidence="11">
    <location>
        <begin position="57"/>
        <end position="84"/>
    </location>
</feature>
<evidence type="ECO:0000256" key="7">
    <source>
        <dbReference type="ARBA" id="ARBA00042380"/>
    </source>
</evidence>
<gene>
    <name evidence="14" type="ORF">HPULCUR_000203</name>
</gene>
<evidence type="ECO:0000313" key="14">
    <source>
        <dbReference type="EMBL" id="GAA5794855.1"/>
    </source>
</evidence>
<dbReference type="InterPro" id="IPR046341">
    <property type="entry name" value="SET_dom_sf"/>
</dbReference>
<keyword evidence="4" id="KW-0479">Metal-binding</keyword>
<reference evidence="14 15" key="1">
    <citation type="submission" date="2024-04" db="EMBL/GenBank/DDBJ databases">
        <title>genome sequences of Mucor flavus KT1a and Helicostylum pulchrum KT1b strains isolation_sourced from the surface of a dry-aged beef.</title>
        <authorList>
            <person name="Toyotome T."/>
            <person name="Hosono M."/>
            <person name="Torimaru M."/>
            <person name="Fukuda K."/>
            <person name="Mikami N."/>
        </authorList>
    </citation>
    <scope>NUCLEOTIDE SEQUENCE [LARGE SCALE GENOMIC DNA]</scope>
    <source>
        <strain evidence="14 15">KT1b</strain>
    </source>
</reference>
<evidence type="ECO:0000256" key="1">
    <source>
        <dbReference type="ARBA" id="ARBA00022603"/>
    </source>
</evidence>
<evidence type="ECO:0000256" key="2">
    <source>
        <dbReference type="ARBA" id="ARBA00022679"/>
    </source>
</evidence>
<comment type="catalytic activity">
    <reaction evidence="9">
        <text>L-lysyl-[histone] + S-adenosyl-L-methionine = N(6)-methyl-L-lysyl-[histone] + S-adenosyl-L-homocysteine + H(+)</text>
        <dbReference type="Rhea" id="RHEA:10024"/>
        <dbReference type="Rhea" id="RHEA-COMP:9845"/>
        <dbReference type="Rhea" id="RHEA-COMP:9846"/>
        <dbReference type="ChEBI" id="CHEBI:15378"/>
        <dbReference type="ChEBI" id="CHEBI:29969"/>
        <dbReference type="ChEBI" id="CHEBI:57856"/>
        <dbReference type="ChEBI" id="CHEBI:59789"/>
        <dbReference type="ChEBI" id="CHEBI:61929"/>
    </reaction>
    <physiologicalReaction direction="left-to-right" evidence="9">
        <dbReference type="Rhea" id="RHEA:10025"/>
    </physiologicalReaction>
</comment>
<keyword evidence="15" id="KW-1185">Reference proteome</keyword>
<dbReference type="SUPFAM" id="SSF82199">
    <property type="entry name" value="SET domain"/>
    <property type="match status" value="1"/>
</dbReference>
<dbReference type="Gene3D" id="6.10.140.2220">
    <property type="match status" value="1"/>
</dbReference>
<evidence type="ECO:0000256" key="8">
    <source>
        <dbReference type="ARBA" id="ARBA00044528"/>
    </source>
</evidence>
<evidence type="ECO:0000256" key="4">
    <source>
        <dbReference type="ARBA" id="ARBA00022723"/>
    </source>
</evidence>
<keyword evidence="1" id="KW-0489">Methyltransferase</keyword>
<keyword evidence="3" id="KW-0949">S-adenosyl-L-methionine</keyword>
<evidence type="ECO:0000313" key="15">
    <source>
        <dbReference type="Proteomes" id="UP001476247"/>
    </source>
</evidence>
<dbReference type="PROSITE" id="PS50865">
    <property type="entry name" value="ZF_MYND_2"/>
    <property type="match status" value="1"/>
</dbReference>
<dbReference type="PROSITE" id="PS50280">
    <property type="entry name" value="SET"/>
    <property type="match status" value="1"/>
</dbReference>
<dbReference type="Gene3D" id="1.10.220.160">
    <property type="match status" value="1"/>
</dbReference>
<sequence length="421" mass="48297">MSEKTVPSEEELVSAIQAIKLDAPEAGVKTVTNQILKKEPLWQVSEKRVKKFMQANGLTQTSETSSSSSSSNKNVKTPVKSGLADDPSVPVSFIDPKLDFKSVSDAVVARMVDPVTGKGLFAARDIKKDEILFTESPFVYFPPWEGFNNARSGRACGNCCKPIMYPNRLTQHCGNCNMYYCSKECRTHAWDNYHQLECANLNPAVTKFINFCEMEKWQAPMAVLRIYAQMILSHQRGELDQVLGHLDAFATVSQEERQAKETEWIFMEQPTRDLWTKARDLLRDAYKVPPKKCKITKPLPEELLKQLFDEEETFLNYLGKFNINNQNGGMYLVHSHINHNCYPNVSIDYPQRTSQYVLTVRAIRDIKKGEQLFETYVNPRWNKETRQTYLDKSYLFKCGCERCLTDGPLTDELRLGLRLRD</sequence>
<feature type="domain" description="MYND-type" evidence="13">
    <location>
        <begin position="156"/>
        <end position="198"/>
    </location>
</feature>
<evidence type="ECO:0000259" key="12">
    <source>
        <dbReference type="PROSITE" id="PS50280"/>
    </source>
</evidence>
<protein>
    <recommendedName>
        <fullName evidence="8">Histone-lysine N-methyltransferase SET5</fullName>
    </recommendedName>
    <alternativeName>
        <fullName evidence="7">SET domain-containing protein 5</fullName>
    </alternativeName>
</protein>
<dbReference type="SUPFAM" id="SSF144232">
    <property type="entry name" value="HIT/MYND zinc finger-like"/>
    <property type="match status" value="1"/>
</dbReference>
<evidence type="ECO:0000256" key="6">
    <source>
        <dbReference type="ARBA" id="ARBA00022833"/>
    </source>
</evidence>
<dbReference type="Pfam" id="PF00856">
    <property type="entry name" value="SET"/>
    <property type="match status" value="1"/>
</dbReference>
<dbReference type="PANTHER" id="PTHR46402">
    <property type="entry name" value="SET AND MYND DOMAIN-CONTAINING PROTEIN 5"/>
    <property type="match status" value="1"/>
</dbReference>
<comment type="caution">
    <text evidence="14">The sequence shown here is derived from an EMBL/GenBank/DDBJ whole genome shotgun (WGS) entry which is preliminary data.</text>
</comment>
<keyword evidence="5 10" id="KW-0863">Zinc-finger</keyword>
<dbReference type="PANTHER" id="PTHR46402:SF2">
    <property type="entry name" value="HISTONE-LYSINE N-TRIMETHYLTRANSFERASE SMYD5"/>
    <property type="match status" value="1"/>
</dbReference>
<keyword evidence="6" id="KW-0862">Zinc</keyword>
<evidence type="ECO:0000256" key="9">
    <source>
        <dbReference type="ARBA" id="ARBA00048619"/>
    </source>
</evidence>
<evidence type="ECO:0000256" key="10">
    <source>
        <dbReference type="PROSITE-ProRule" id="PRU00134"/>
    </source>
</evidence>
<proteinExistence type="predicted"/>
<dbReference type="Proteomes" id="UP001476247">
    <property type="component" value="Unassembled WGS sequence"/>
</dbReference>
<keyword evidence="2" id="KW-0808">Transferase</keyword>
<name>A0ABP9XKX3_9FUNG</name>
<dbReference type="SMART" id="SM00317">
    <property type="entry name" value="SET"/>
    <property type="match status" value="1"/>
</dbReference>
<evidence type="ECO:0000256" key="3">
    <source>
        <dbReference type="ARBA" id="ARBA00022691"/>
    </source>
</evidence>
<organism evidence="14 15">
    <name type="scientific">Helicostylum pulchrum</name>
    <dbReference type="NCBI Taxonomy" id="562976"/>
    <lineage>
        <taxon>Eukaryota</taxon>
        <taxon>Fungi</taxon>
        <taxon>Fungi incertae sedis</taxon>
        <taxon>Mucoromycota</taxon>
        <taxon>Mucoromycotina</taxon>
        <taxon>Mucoromycetes</taxon>
        <taxon>Mucorales</taxon>
        <taxon>Mucorineae</taxon>
        <taxon>Mucoraceae</taxon>
        <taxon>Helicostylum</taxon>
    </lineage>
</organism>
<evidence type="ECO:0000256" key="11">
    <source>
        <dbReference type="SAM" id="MobiDB-lite"/>
    </source>
</evidence>
<evidence type="ECO:0000256" key="5">
    <source>
        <dbReference type="ARBA" id="ARBA00022771"/>
    </source>
</evidence>
<accession>A0ABP9XKX3</accession>
<dbReference type="EMBL" id="BAABUJ010000004">
    <property type="protein sequence ID" value="GAA5794855.1"/>
    <property type="molecule type" value="Genomic_DNA"/>
</dbReference>